<accession>A0A0F8Y2F5</accession>
<dbReference type="AlphaFoldDB" id="A0A0F8Y2F5"/>
<dbReference type="EMBL" id="LAZR01070323">
    <property type="protein sequence ID" value="KKK42516.1"/>
    <property type="molecule type" value="Genomic_DNA"/>
</dbReference>
<protein>
    <submittedName>
        <fullName evidence="1">Uncharacterized protein</fullName>
    </submittedName>
</protein>
<proteinExistence type="predicted"/>
<reference evidence="1" key="1">
    <citation type="journal article" date="2015" name="Nature">
        <title>Complex archaea that bridge the gap between prokaryotes and eukaryotes.</title>
        <authorList>
            <person name="Spang A."/>
            <person name="Saw J.H."/>
            <person name="Jorgensen S.L."/>
            <person name="Zaremba-Niedzwiedzka K."/>
            <person name="Martijn J."/>
            <person name="Lind A.E."/>
            <person name="van Eijk R."/>
            <person name="Schleper C."/>
            <person name="Guy L."/>
            <person name="Ettema T.J."/>
        </authorList>
    </citation>
    <scope>NUCLEOTIDE SEQUENCE</scope>
</reference>
<gene>
    <name evidence="1" type="ORF">LCGC14_1588380</name>
</gene>
<evidence type="ECO:0000313" key="1">
    <source>
        <dbReference type="EMBL" id="KKK42516.1"/>
    </source>
</evidence>
<sequence>MARIFIKRKPVGFVPKVIEIHFDLEEEYDAFLNMARTNCSVPQAVYPFDNGKRCMLRRILDAFNDVM</sequence>
<organism evidence="1">
    <name type="scientific">marine sediment metagenome</name>
    <dbReference type="NCBI Taxonomy" id="412755"/>
    <lineage>
        <taxon>unclassified sequences</taxon>
        <taxon>metagenomes</taxon>
        <taxon>ecological metagenomes</taxon>
    </lineage>
</organism>
<name>A0A0F8Y2F5_9ZZZZ</name>
<comment type="caution">
    <text evidence="1">The sequence shown here is derived from an EMBL/GenBank/DDBJ whole genome shotgun (WGS) entry which is preliminary data.</text>
</comment>